<dbReference type="NCBIfam" id="TIGR00526">
    <property type="entry name" value="folB_dom"/>
    <property type="match status" value="1"/>
</dbReference>
<keyword evidence="6" id="KW-0456">Lyase</keyword>
<comment type="pathway">
    <text evidence="2">Cofactor biosynthesis; tetrahydrofolate biosynthesis; 2-amino-4-hydroxy-6-hydroxymethyl-7,8-dihydropteridine diphosphate from 7,8-dihydroneopterin triphosphate: step 3/4.</text>
</comment>
<dbReference type="InterPro" id="IPR006156">
    <property type="entry name" value="Dihydroneopterin_aldolase"/>
</dbReference>
<dbReference type="PANTHER" id="PTHR42844:SF1">
    <property type="entry name" value="DIHYDRONEOPTERIN ALDOLASE 1-RELATED"/>
    <property type="match status" value="1"/>
</dbReference>
<dbReference type="AlphaFoldDB" id="A0A923MQB0"/>
<evidence type="ECO:0000256" key="6">
    <source>
        <dbReference type="ARBA" id="ARBA00023239"/>
    </source>
</evidence>
<feature type="domain" description="Dihydroneopterin aldolase/epimerase" evidence="8">
    <location>
        <begin position="25"/>
        <end position="135"/>
    </location>
</feature>
<dbReference type="Proteomes" id="UP000608513">
    <property type="component" value="Unassembled WGS sequence"/>
</dbReference>
<comment type="catalytic activity">
    <reaction evidence="1">
        <text>7,8-dihydroneopterin = 6-hydroxymethyl-7,8-dihydropterin + glycolaldehyde</text>
        <dbReference type="Rhea" id="RHEA:10540"/>
        <dbReference type="ChEBI" id="CHEBI:17001"/>
        <dbReference type="ChEBI" id="CHEBI:17071"/>
        <dbReference type="ChEBI" id="CHEBI:44841"/>
        <dbReference type="EC" id="4.1.2.25"/>
    </reaction>
</comment>
<dbReference type="InterPro" id="IPR006157">
    <property type="entry name" value="FolB_dom"/>
</dbReference>
<dbReference type="Pfam" id="PF02152">
    <property type="entry name" value="FolB"/>
    <property type="match status" value="1"/>
</dbReference>
<reference evidence="9" key="1">
    <citation type="submission" date="2020-08" db="EMBL/GenBank/DDBJ databases">
        <title>Ramlibacter sp. USB13 16S ribosomal RNA gene genome sequencing and assembly.</title>
        <authorList>
            <person name="Kang M."/>
        </authorList>
    </citation>
    <scope>NUCLEOTIDE SEQUENCE</scope>
    <source>
        <strain evidence="9">USB13</strain>
    </source>
</reference>
<proteinExistence type="inferred from homology"/>
<comment type="caution">
    <text evidence="9">The sequence shown here is derived from an EMBL/GenBank/DDBJ whole genome shotgun (WGS) entry which is preliminary data.</text>
</comment>
<dbReference type="PANTHER" id="PTHR42844">
    <property type="entry name" value="DIHYDRONEOPTERIN ALDOLASE 1-RELATED"/>
    <property type="match status" value="1"/>
</dbReference>
<dbReference type="GO" id="GO:0046656">
    <property type="term" value="P:folic acid biosynthetic process"/>
    <property type="evidence" value="ECO:0007669"/>
    <property type="project" value="UniProtKB-KW"/>
</dbReference>
<dbReference type="SUPFAM" id="SSF55620">
    <property type="entry name" value="Tetrahydrobiopterin biosynthesis enzymes-like"/>
    <property type="match status" value="1"/>
</dbReference>
<dbReference type="Gene3D" id="3.30.1130.10">
    <property type="match status" value="1"/>
</dbReference>
<evidence type="ECO:0000256" key="7">
    <source>
        <dbReference type="ARBA" id="ARBA00032903"/>
    </source>
</evidence>
<keyword evidence="5" id="KW-0289">Folate biosynthesis</keyword>
<dbReference type="GO" id="GO:0004150">
    <property type="term" value="F:dihydroneopterin aldolase activity"/>
    <property type="evidence" value="ECO:0007669"/>
    <property type="project" value="UniProtKB-EC"/>
</dbReference>
<dbReference type="SMART" id="SM00905">
    <property type="entry name" value="FolB"/>
    <property type="match status" value="1"/>
</dbReference>
<dbReference type="EMBL" id="JACORT010000001">
    <property type="protein sequence ID" value="MBC5782224.1"/>
    <property type="molecule type" value="Genomic_DNA"/>
</dbReference>
<comment type="similarity">
    <text evidence="3">Belongs to the DHNA family.</text>
</comment>
<evidence type="ECO:0000259" key="8">
    <source>
        <dbReference type="SMART" id="SM00905"/>
    </source>
</evidence>
<accession>A0A923MQB0</accession>
<dbReference type="EC" id="4.1.2.25" evidence="4"/>
<evidence type="ECO:0000256" key="4">
    <source>
        <dbReference type="ARBA" id="ARBA00013043"/>
    </source>
</evidence>
<dbReference type="GO" id="GO:0005737">
    <property type="term" value="C:cytoplasm"/>
    <property type="evidence" value="ECO:0007669"/>
    <property type="project" value="TreeGrafter"/>
</dbReference>
<evidence type="ECO:0000256" key="2">
    <source>
        <dbReference type="ARBA" id="ARBA00005013"/>
    </source>
</evidence>
<protein>
    <recommendedName>
        <fullName evidence="4">dihydroneopterin aldolase</fullName>
        <ecNumber evidence="4">4.1.2.25</ecNumber>
    </recommendedName>
    <alternativeName>
        <fullName evidence="7">7,8-dihydroneopterin aldolase</fullName>
    </alternativeName>
</protein>
<organism evidence="9 10">
    <name type="scientific">Ramlibacter cellulosilyticus</name>
    <dbReference type="NCBI Taxonomy" id="2764187"/>
    <lineage>
        <taxon>Bacteria</taxon>
        <taxon>Pseudomonadati</taxon>
        <taxon>Pseudomonadota</taxon>
        <taxon>Betaproteobacteria</taxon>
        <taxon>Burkholderiales</taxon>
        <taxon>Comamonadaceae</taxon>
        <taxon>Ramlibacter</taxon>
    </lineage>
</organism>
<evidence type="ECO:0000313" key="10">
    <source>
        <dbReference type="Proteomes" id="UP000608513"/>
    </source>
</evidence>
<evidence type="ECO:0000313" key="9">
    <source>
        <dbReference type="EMBL" id="MBC5782224.1"/>
    </source>
</evidence>
<sequence length="162" mass="17556">MQPALDHAAPAALPGPSGDDALDRVFIEGFTGRTVIGIDDGELHAPQPVTIDLCAGVPRLRACASDAIGDTIDYGVLRERLHRLLREHRVQLLESLAEQVARIAIDEFHAHWVRVRVAKPRKFEDTAAVGVVIERRRAVTPAAAGRATLRLIGHGLVPGGRY</sequence>
<keyword evidence="10" id="KW-1185">Reference proteome</keyword>
<name>A0A923MQB0_9BURK</name>
<dbReference type="InterPro" id="IPR043133">
    <property type="entry name" value="GTP-CH-I_C/QueF"/>
</dbReference>
<evidence type="ECO:0000256" key="5">
    <source>
        <dbReference type="ARBA" id="ARBA00022909"/>
    </source>
</evidence>
<evidence type="ECO:0000256" key="3">
    <source>
        <dbReference type="ARBA" id="ARBA00005708"/>
    </source>
</evidence>
<gene>
    <name evidence="9" type="ORF">H8N03_04655</name>
</gene>
<evidence type="ECO:0000256" key="1">
    <source>
        <dbReference type="ARBA" id="ARBA00001353"/>
    </source>
</evidence>